<dbReference type="EMBL" id="JAATIS010005477">
    <property type="protein sequence ID" value="KAG2458901.1"/>
    <property type="molecule type" value="Genomic_DNA"/>
</dbReference>
<comment type="subcellular location">
    <subcellularLocation>
        <location evidence="2">Cytoplasm</location>
    </subcellularLocation>
    <subcellularLocation>
        <location evidence="3">Nucleus</location>
        <location evidence="3">Nucleolus</location>
    </subcellularLocation>
</comment>
<dbReference type="InterPro" id="IPR000742">
    <property type="entry name" value="EGF"/>
</dbReference>
<keyword evidence="6 12" id="KW-0245">EGF-like domain</keyword>
<evidence type="ECO:0000256" key="3">
    <source>
        <dbReference type="ARBA" id="ARBA00004604"/>
    </source>
</evidence>
<dbReference type="PROSITE" id="PS00022">
    <property type="entry name" value="EGF_1"/>
    <property type="match status" value="3"/>
</dbReference>
<name>A0A8X7X0G5_POLSE</name>
<evidence type="ECO:0000313" key="15">
    <source>
        <dbReference type="EMBL" id="KAG2458901.1"/>
    </source>
</evidence>
<dbReference type="PRINTS" id="PR00011">
    <property type="entry name" value="EGFLAMININ"/>
</dbReference>
<comment type="function">
    <text evidence="1">Component of the ribosome assembly machinery. Nuclear paralog of the ribosomal protein P0, it binds pre-60S subunits at an early stage of assembly in the nucleolus, and is replaced by P0 in cytoplasmic pre-60S subunits and mature 80S ribosomes.</text>
</comment>
<evidence type="ECO:0000256" key="10">
    <source>
        <dbReference type="ARBA" id="ARBA00023180"/>
    </source>
</evidence>
<organism evidence="15 16">
    <name type="scientific">Polypterus senegalus</name>
    <name type="common">Senegal bichir</name>
    <dbReference type="NCBI Taxonomy" id="55291"/>
    <lineage>
        <taxon>Eukaryota</taxon>
        <taxon>Metazoa</taxon>
        <taxon>Chordata</taxon>
        <taxon>Craniata</taxon>
        <taxon>Vertebrata</taxon>
        <taxon>Euteleostomi</taxon>
        <taxon>Actinopterygii</taxon>
        <taxon>Polypteriformes</taxon>
        <taxon>Polypteridae</taxon>
        <taxon>Polypterus</taxon>
    </lineage>
</organism>
<feature type="disulfide bond" evidence="12">
    <location>
        <begin position="715"/>
        <end position="724"/>
    </location>
</feature>
<dbReference type="PROSITE" id="PS50026">
    <property type="entry name" value="EGF_3"/>
    <property type="match status" value="4"/>
</dbReference>
<evidence type="ECO:0000256" key="5">
    <source>
        <dbReference type="ARBA" id="ARBA00022490"/>
    </source>
</evidence>
<dbReference type="SUPFAM" id="SSF57184">
    <property type="entry name" value="Growth factor receptor domain"/>
    <property type="match status" value="2"/>
</dbReference>
<dbReference type="Gene3D" id="2.170.300.10">
    <property type="entry name" value="Tie2 ligand-binding domain superfamily"/>
    <property type="match status" value="2"/>
</dbReference>
<dbReference type="InterPro" id="IPR033867">
    <property type="entry name" value="Mrt4"/>
</dbReference>
<feature type="disulfide bond" evidence="12">
    <location>
        <begin position="758"/>
        <end position="767"/>
    </location>
</feature>
<keyword evidence="5" id="KW-0963">Cytoplasm</keyword>
<keyword evidence="9 12" id="KW-1015">Disulfide bond</keyword>
<evidence type="ECO:0000259" key="14">
    <source>
        <dbReference type="PROSITE" id="PS50026"/>
    </source>
</evidence>
<evidence type="ECO:0000256" key="13">
    <source>
        <dbReference type="SAM" id="Coils"/>
    </source>
</evidence>
<dbReference type="SMART" id="SM00179">
    <property type="entry name" value="EGF_CA"/>
    <property type="match status" value="7"/>
</dbReference>
<dbReference type="Pfam" id="PF17777">
    <property type="entry name" value="RL10P_insert"/>
    <property type="match status" value="1"/>
</dbReference>
<keyword evidence="7" id="KW-0732">Signal</keyword>
<dbReference type="PROSITE" id="PS01187">
    <property type="entry name" value="EGF_CA"/>
    <property type="match status" value="3"/>
</dbReference>
<gene>
    <name evidence="15" type="primary">Megf6_1</name>
    <name evidence="15" type="ORF">GTO96_0019162</name>
</gene>
<dbReference type="FunFam" id="3.30.70.1730:FF:000004">
    <property type="entry name" value="Ribosome assembly factor mrt4"/>
    <property type="match status" value="1"/>
</dbReference>
<dbReference type="GO" id="GO:0005730">
    <property type="term" value="C:nucleolus"/>
    <property type="evidence" value="ECO:0007669"/>
    <property type="project" value="UniProtKB-SubCell"/>
</dbReference>
<dbReference type="Pfam" id="PF00466">
    <property type="entry name" value="Ribosomal_L10"/>
    <property type="match status" value="1"/>
</dbReference>
<proteinExistence type="inferred from homology"/>
<dbReference type="InterPro" id="IPR052108">
    <property type="entry name" value="MEGF/SIB"/>
</dbReference>
<feature type="domain" description="EGF-like" evidence="14">
    <location>
        <begin position="733"/>
        <end position="768"/>
    </location>
</feature>
<feature type="non-terminal residue" evidence="15">
    <location>
        <position position="1"/>
    </location>
</feature>
<evidence type="ECO:0000256" key="4">
    <source>
        <dbReference type="ARBA" id="ARBA00008889"/>
    </source>
</evidence>
<feature type="disulfide bond" evidence="12">
    <location>
        <begin position="933"/>
        <end position="942"/>
    </location>
</feature>
<dbReference type="Pfam" id="PF12662">
    <property type="entry name" value="cEGF"/>
    <property type="match status" value="1"/>
</dbReference>
<comment type="similarity">
    <text evidence="4">Belongs to the universal ribosomal protein uL10 family.</text>
</comment>
<dbReference type="FunFam" id="2.170.300.10:FF:000041">
    <property type="entry name" value="Tyrosine protein kinase receptor tie-1, putative"/>
    <property type="match status" value="1"/>
</dbReference>
<dbReference type="PANTHER" id="PTHR24035">
    <property type="entry name" value="MULTIPLE EPIDERMAL GROWTH FACTOR-LIKE DOMAINS PROTEIN"/>
    <property type="match status" value="1"/>
</dbReference>
<feature type="non-terminal residue" evidence="15">
    <location>
        <position position="1039"/>
    </location>
</feature>
<feature type="domain" description="EGF-like" evidence="14">
    <location>
        <begin position="689"/>
        <end position="725"/>
    </location>
</feature>
<dbReference type="GO" id="GO:0005737">
    <property type="term" value="C:cytoplasm"/>
    <property type="evidence" value="ECO:0007669"/>
    <property type="project" value="UniProtKB-SubCell"/>
</dbReference>
<feature type="domain" description="EGF-like" evidence="14">
    <location>
        <begin position="913"/>
        <end position="943"/>
    </location>
</feature>
<evidence type="ECO:0000256" key="7">
    <source>
        <dbReference type="ARBA" id="ARBA00022729"/>
    </source>
</evidence>
<dbReference type="Gene3D" id="3.30.70.1730">
    <property type="match status" value="1"/>
</dbReference>
<comment type="caution">
    <text evidence="15">The sequence shown here is derived from an EMBL/GenBank/DDBJ whole genome shotgun (WGS) entry which is preliminary data.</text>
</comment>
<dbReference type="InterPro" id="IPR002049">
    <property type="entry name" value="LE_dom"/>
</dbReference>
<dbReference type="Gene3D" id="2.10.25.10">
    <property type="entry name" value="Laminin"/>
    <property type="match status" value="7"/>
</dbReference>
<dbReference type="GO" id="GO:0000027">
    <property type="term" value="P:ribosomal large subunit assembly"/>
    <property type="evidence" value="ECO:0007669"/>
    <property type="project" value="InterPro"/>
</dbReference>
<sequence length="1039" mass="115454">MSTDAKTKIVKLNFSRANFEQMRQSLSRIDWDKLLNVETVEEQWNRFKNVLHVMQDRYIPKFGSNRKLKKSPRWINKDLKKKLQRKKLLYKAYKTNDCKENRSAYENMRATIKKDIREAKRQLERNIADKAKEDPKRFFQYFSSKRTVKEEVKFIRNSKGELKDTDNEIADALNLHFSEVFTSEQVDNLPEVNTTTKELRKCVDTYRYLFIFSVANVRNSKLKVIRTAWKHSRFFFGKNKVMMVALGKGCEDEYKDNLHKISKRLRGEVGLLFTNKTREDVQEYFNHFKEMDFARAGNKASMNVTLDEGPLEKFPHSMEPQLRQLGLPTALKKDVNECEETNGGCEGQCCNTIGSFYCKCADGLQLMSDGKQCQDVDECQVHNGGCQDRCVNTPGSYYCECKPGSRLHTDGRTCIAVNSCSISNGGCEQECVQLSLAHYQCRCRANYQLREDGKHCKLKDPCANRNGGCMQQCVNEGGVGRCQCHTGYRLAADNKTCVGIEMEIVNSCETNNGGCSHHCRHATGGPVCSCNQGYKLDDDQKTCIDIDECENGEACCEQGCTNSPGGYECYCAAGFQLHVDGCSCDDVDECLSENGGCDHICQNTVGSFQCYCEIGHKLDEDRQSCIPLEDTLEILNGRRPVERPIPQVTLLREEFTPFFESEPEYDESEGELRGEHTLTEKFVCLDDTFGPDCSLTCEDCSNGGRCNPQKDGCDCPDGWTGVICNQTCPEGTFGRNCSFTCKCKNGATCDPISGRCRCPPGVSGEVCEDACPKWAFGAGCSEECQCVPQHTLECNRRDGSCVCKPGYQGATCQKECSSGSYGTGCRSKCSCPSEVPCDHVTGECRRQCPAGYHGKDCAEVCPPGRFGLNCSSSCECHGSPCDRVTGACNCTAGQMGLHCEKECPQGFFGLGCRHRCQCENDASCDTVSGACTCLPGWTGTYCEKQCHANTFGPNCSLTCECNKSALCNTKNGRCTCLSGYLGFTCLEGLHEELLALIPLKGKTDDEDISGEILEFLTVREIDINKLVSIATDGAPSIDG</sequence>
<dbReference type="InterPro" id="IPR043141">
    <property type="entry name" value="Ribosomal_uL10-like_sf"/>
</dbReference>
<dbReference type="GO" id="GO:0005509">
    <property type="term" value="F:calcium ion binding"/>
    <property type="evidence" value="ECO:0007669"/>
    <property type="project" value="InterPro"/>
</dbReference>
<dbReference type="Pfam" id="PF14670">
    <property type="entry name" value="FXa_inhibition"/>
    <property type="match status" value="4"/>
</dbReference>
<dbReference type="InterPro" id="IPR018097">
    <property type="entry name" value="EGF_Ca-bd_CS"/>
</dbReference>
<dbReference type="InterPro" id="IPR001790">
    <property type="entry name" value="Ribosomal_uL10"/>
</dbReference>
<dbReference type="FunFam" id="2.10.25.10:FF:000005">
    <property type="entry name" value="Fibrillin 2"/>
    <property type="match status" value="2"/>
</dbReference>
<dbReference type="InterPro" id="IPR040637">
    <property type="entry name" value="Ribosomal_uL10-like_insert"/>
</dbReference>
<dbReference type="InterPro" id="IPR009030">
    <property type="entry name" value="Growth_fac_rcpt_cys_sf"/>
</dbReference>
<dbReference type="InterPro" id="IPR026823">
    <property type="entry name" value="cEGF"/>
</dbReference>
<reference evidence="15 16" key="1">
    <citation type="journal article" date="2021" name="Cell">
        <title>Tracing the genetic footprints of vertebrate landing in non-teleost ray-finned fishes.</title>
        <authorList>
            <person name="Bi X."/>
            <person name="Wang K."/>
            <person name="Yang L."/>
            <person name="Pan H."/>
            <person name="Jiang H."/>
            <person name="Wei Q."/>
            <person name="Fang M."/>
            <person name="Yu H."/>
            <person name="Zhu C."/>
            <person name="Cai Y."/>
            <person name="He Y."/>
            <person name="Gan X."/>
            <person name="Zeng H."/>
            <person name="Yu D."/>
            <person name="Zhu Y."/>
            <person name="Jiang H."/>
            <person name="Qiu Q."/>
            <person name="Yang H."/>
            <person name="Zhang Y.E."/>
            <person name="Wang W."/>
            <person name="Zhu M."/>
            <person name="He S."/>
            <person name="Zhang G."/>
        </authorList>
    </citation>
    <scope>NUCLEOTIDE SEQUENCE [LARGE SCALE GENOMIC DNA]</scope>
    <source>
        <strain evidence="15">Bchr_013</strain>
    </source>
</reference>
<evidence type="ECO:0000256" key="9">
    <source>
        <dbReference type="ARBA" id="ARBA00023157"/>
    </source>
</evidence>
<evidence type="ECO:0000256" key="12">
    <source>
        <dbReference type="PROSITE-ProRule" id="PRU00076"/>
    </source>
</evidence>
<dbReference type="Proteomes" id="UP000886611">
    <property type="component" value="Unassembled WGS sequence"/>
</dbReference>
<evidence type="ECO:0000256" key="11">
    <source>
        <dbReference type="ARBA" id="ARBA00023242"/>
    </source>
</evidence>
<dbReference type="FunFam" id="2.170.300.10:FF:000002">
    <property type="entry name" value="Multiple epidermal growth factor-like domains 10"/>
    <property type="match status" value="1"/>
</dbReference>
<dbReference type="InterPro" id="IPR049883">
    <property type="entry name" value="NOTCH1_EGF-like"/>
</dbReference>
<keyword evidence="11" id="KW-0539">Nucleus</keyword>
<dbReference type="SMART" id="SM00180">
    <property type="entry name" value="EGF_Lam"/>
    <property type="match status" value="4"/>
</dbReference>
<dbReference type="FunFam" id="2.10.25.10:FF:000037">
    <property type="entry name" value="Signal peptide, CUB domain and EGF-like domain-containing 2"/>
    <property type="match status" value="1"/>
</dbReference>
<keyword evidence="8" id="KW-0677">Repeat</keyword>
<evidence type="ECO:0000256" key="2">
    <source>
        <dbReference type="ARBA" id="ARBA00004496"/>
    </source>
</evidence>
<evidence type="ECO:0000256" key="8">
    <source>
        <dbReference type="ARBA" id="ARBA00022737"/>
    </source>
</evidence>
<protein>
    <submittedName>
        <fullName evidence="15">MEGF6 protein</fullName>
    </submittedName>
</protein>
<dbReference type="PROSITE" id="PS00010">
    <property type="entry name" value="ASX_HYDROXYL"/>
    <property type="match status" value="1"/>
</dbReference>
<dbReference type="SUPFAM" id="SSF57196">
    <property type="entry name" value="EGF/Laminin"/>
    <property type="match status" value="1"/>
</dbReference>
<dbReference type="CDD" id="cd00054">
    <property type="entry name" value="EGF_CA"/>
    <property type="match status" value="1"/>
</dbReference>
<feature type="coiled-coil region" evidence="13">
    <location>
        <begin position="76"/>
        <end position="175"/>
    </location>
</feature>
<evidence type="ECO:0000256" key="6">
    <source>
        <dbReference type="ARBA" id="ARBA00022536"/>
    </source>
</evidence>
<keyword evidence="16" id="KW-1185">Reference proteome</keyword>
<dbReference type="PROSITE" id="PS01186">
    <property type="entry name" value="EGF_2"/>
    <property type="match status" value="1"/>
</dbReference>
<dbReference type="SUPFAM" id="SSF160369">
    <property type="entry name" value="Ribosomal protein L10-like"/>
    <property type="match status" value="1"/>
</dbReference>
<keyword evidence="10" id="KW-0325">Glycoprotein</keyword>
<evidence type="ECO:0000313" key="16">
    <source>
        <dbReference type="Proteomes" id="UP000886611"/>
    </source>
</evidence>
<comment type="caution">
    <text evidence="12">Lacks conserved residue(s) required for the propagation of feature annotation.</text>
</comment>
<dbReference type="InterPro" id="IPR001881">
    <property type="entry name" value="EGF-like_Ca-bd_dom"/>
</dbReference>
<dbReference type="InterPro" id="IPR000152">
    <property type="entry name" value="EGF-type_Asp/Asn_hydroxyl_site"/>
</dbReference>
<evidence type="ECO:0000256" key="1">
    <source>
        <dbReference type="ARBA" id="ARBA00004046"/>
    </source>
</evidence>
<dbReference type="CDD" id="cd05796">
    <property type="entry name" value="Ribosomal_P0_like"/>
    <property type="match status" value="1"/>
</dbReference>
<dbReference type="Pfam" id="PF07645">
    <property type="entry name" value="EGF_CA"/>
    <property type="match status" value="1"/>
</dbReference>
<accession>A0A8X7X0G5</accession>
<keyword evidence="13" id="KW-0175">Coiled coil</keyword>
<feature type="domain" description="EGF-like" evidence="14">
    <location>
        <begin position="375"/>
        <end position="415"/>
    </location>
</feature>
<dbReference type="SMART" id="SM00181">
    <property type="entry name" value="EGF"/>
    <property type="match status" value="14"/>
</dbReference>
<dbReference type="AlphaFoldDB" id="A0A8X7X0G5"/>
<dbReference type="PANTHER" id="PTHR24035:SF137">
    <property type="entry name" value="MULTIPLE EPIDERMAL GROWTH FACTOR-LIKE DOMAINS PROTEIN 6"/>
    <property type="match status" value="1"/>
</dbReference>